<dbReference type="InterPro" id="IPR010998">
    <property type="entry name" value="Integrase_recombinase_N"/>
</dbReference>
<dbReference type="InterPro" id="IPR050808">
    <property type="entry name" value="Phage_Integrase"/>
</dbReference>
<evidence type="ECO:0000256" key="5">
    <source>
        <dbReference type="PROSITE-ProRule" id="PRU01248"/>
    </source>
</evidence>
<dbReference type="PROSITE" id="PS51900">
    <property type="entry name" value="CB"/>
    <property type="match status" value="1"/>
</dbReference>
<keyword evidence="2" id="KW-0229">DNA integration</keyword>
<dbReference type="InterPro" id="IPR011010">
    <property type="entry name" value="DNA_brk_join_enz"/>
</dbReference>
<keyword evidence="3 5" id="KW-0238">DNA-binding</keyword>
<dbReference type="GO" id="GO:0003677">
    <property type="term" value="F:DNA binding"/>
    <property type="evidence" value="ECO:0007669"/>
    <property type="project" value="UniProtKB-UniRule"/>
</dbReference>
<dbReference type="InterPro" id="IPR013762">
    <property type="entry name" value="Integrase-like_cat_sf"/>
</dbReference>
<sequence length="439" mass="49682">MAKIDTLNRDLKAHVRAGKPGRWSLGDGLCFQLSTTGSATWALRYTANGARKVMTLGPAVLPVSERELMRLQLQAAEHRDGIKVGLDPLAQREAEQQAERDAAASETFEDVARAYVEIHRAGWRSPTHAQQWENTLNQHVYPIIGDIKPHEVTTQDVLNVLTQPHKTGRPLIDAIPETASRLRMRAEAILEHVFEHQFDQPTHRDKWKGWTNPARLTNALKKRLAAARMARGGNNGVHHHAAMPYTDAPAFIARLRQETDLSALALLLTILCATRTSETLKATWSEVDLEAGIWTIPGERMKARKEHRIPLSTAAVELLQNLPRFRNSEYLFPGRTSGRQLSQMSMLARMRGLAPGFTTHGFRSTFRDWIADTTLHPDTIAEQALAHTVKNKVEAAYRRGESLARRRILLQHWAEYLNCAGREDEYAEKWREYLVKPFT</sequence>
<reference evidence="8" key="2">
    <citation type="submission" date="2020-09" db="EMBL/GenBank/DDBJ databases">
        <authorList>
            <person name="Sun Q."/>
            <person name="Kim S."/>
        </authorList>
    </citation>
    <scope>NUCLEOTIDE SEQUENCE</scope>
    <source>
        <strain evidence="8">KCTC 42650</strain>
    </source>
</reference>
<keyword evidence="9" id="KW-1185">Reference proteome</keyword>
<comment type="caution">
    <text evidence="8">The sequence shown here is derived from an EMBL/GenBank/DDBJ whole genome shotgun (WGS) entry which is preliminary data.</text>
</comment>
<dbReference type="InterPro" id="IPR025166">
    <property type="entry name" value="Integrase_DNA_bind_dom"/>
</dbReference>
<dbReference type="PROSITE" id="PS51898">
    <property type="entry name" value="TYR_RECOMBINASE"/>
    <property type="match status" value="1"/>
</dbReference>
<evidence type="ECO:0000259" key="7">
    <source>
        <dbReference type="PROSITE" id="PS51900"/>
    </source>
</evidence>
<dbReference type="Gene3D" id="1.10.443.10">
    <property type="entry name" value="Intergrase catalytic core"/>
    <property type="match status" value="1"/>
</dbReference>
<dbReference type="GO" id="GO:0006310">
    <property type="term" value="P:DNA recombination"/>
    <property type="evidence" value="ECO:0007669"/>
    <property type="project" value="UniProtKB-KW"/>
</dbReference>
<dbReference type="RefSeq" id="WP_189680660.1">
    <property type="nucleotide sequence ID" value="NZ_BNCJ01000007.1"/>
</dbReference>
<evidence type="ECO:0000256" key="1">
    <source>
        <dbReference type="ARBA" id="ARBA00008857"/>
    </source>
</evidence>
<name>A0A8J3GXM7_9RHOB</name>
<protein>
    <submittedName>
        <fullName evidence="8">Phage integrase</fullName>
    </submittedName>
</protein>
<dbReference type="Gene3D" id="1.10.150.130">
    <property type="match status" value="1"/>
</dbReference>
<proteinExistence type="inferred from homology"/>
<evidence type="ECO:0000259" key="6">
    <source>
        <dbReference type="PROSITE" id="PS51898"/>
    </source>
</evidence>
<evidence type="ECO:0000256" key="2">
    <source>
        <dbReference type="ARBA" id="ARBA00022908"/>
    </source>
</evidence>
<feature type="domain" description="Tyr recombinase" evidence="6">
    <location>
        <begin position="238"/>
        <end position="411"/>
    </location>
</feature>
<dbReference type="EMBL" id="BNCJ01000007">
    <property type="protein sequence ID" value="GHF54469.1"/>
    <property type="molecule type" value="Genomic_DNA"/>
</dbReference>
<dbReference type="InterPro" id="IPR044068">
    <property type="entry name" value="CB"/>
</dbReference>
<dbReference type="Pfam" id="PF00589">
    <property type="entry name" value="Phage_integrase"/>
    <property type="match status" value="1"/>
</dbReference>
<dbReference type="AlphaFoldDB" id="A0A8J3GXM7"/>
<dbReference type="InterPro" id="IPR038488">
    <property type="entry name" value="Integrase_DNA-bd_sf"/>
</dbReference>
<dbReference type="Pfam" id="PF13356">
    <property type="entry name" value="Arm-DNA-bind_3"/>
    <property type="match status" value="1"/>
</dbReference>
<dbReference type="CDD" id="cd00801">
    <property type="entry name" value="INT_P4_C"/>
    <property type="match status" value="1"/>
</dbReference>
<dbReference type="GO" id="GO:0015074">
    <property type="term" value="P:DNA integration"/>
    <property type="evidence" value="ECO:0007669"/>
    <property type="project" value="UniProtKB-KW"/>
</dbReference>
<dbReference type="Pfam" id="PF22022">
    <property type="entry name" value="Phage_int_M"/>
    <property type="match status" value="1"/>
</dbReference>
<dbReference type="InterPro" id="IPR053876">
    <property type="entry name" value="Phage_int_M"/>
</dbReference>
<evidence type="ECO:0000256" key="4">
    <source>
        <dbReference type="ARBA" id="ARBA00023172"/>
    </source>
</evidence>
<evidence type="ECO:0000313" key="9">
    <source>
        <dbReference type="Proteomes" id="UP000626220"/>
    </source>
</evidence>
<feature type="domain" description="Core-binding (CB)" evidence="7">
    <location>
        <begin position="106"/>
        <end position="194"/>
    </location>
</feature>
<comment type="similarity">
    <text evidence="1">Belongs to the 'phage' integrase family.</text>
</comment>
<dbReference type="InterPro" id="IPR002104">
    <property type="entry name" value="Integrase_catalytic"/>
</dbReference>
<organism evidence="8 9">
    <name type="scientific">Seohaeicola zhoushanensis</name>
    <dbReference type="NCBI Taxonomy" id="1569283"/>
    <lineage>
        <taxon>Bacteria</taxon>
        <taxon>Pseudomonadati</taxon>
        <taxon>Pseudomonadota</taxon>
        <taxon>Alphaproteobacteria</taxon>
        <taxon>Rhodobacterales</taxon>
        <taxon>Roseobacteraceae</taxon>
        <taxon>Seohaeicola</taxon>
    </lineage>
</organism>
<evidence type="ECO:0000256" key="3">
    <source>
        <dbReference type="ARBA" id="ARBA00023125"/>
    </source>
</evidence>
<dbReference type="PANTHER" id="PTHR30629:SF2">
    <property type="entry name" value="PROPHAGE INTEGRASE INTS-RELATED"/>
    <property type="match status" value="1"/>
</dbReference>
<reference evidence="8" key="1">
    <citation type="journal article" date="2014" name="Int. J. Syst. Evol. Microbiol.">
        <title>Complete genome sequence of Corynebacterium casei LMG S-19264T (=DSM 44701T), isolated from a smear-ripened cheese.</title>
        <authorList>
            <consortium name="US DOE Joint Genome Institute (JGI-PGF)"/>
            <person name="Walter F."/>
            <person name="Albersmeier A."/>
            <person name="Kalinowski J."/>
            <person name="Ruckert C."/>
        </authorList>
    </citation>
    <scope>NUCLEOTIDE SEQUENCE</scope>
    <source>
        <strain evidence="8">KCTC 42650</strain>
    </source>
</reference>
<evidence type="ECO:0000313" key="8">
    <source>
        <dbReference type="EMBL" id="GHF54469.1"/>
    </source>
</evidence>
<gene>
    <name evidence="8" type="ORF">GCM10017056_27420</name>
</gene>
<dbReference type="Proteomes" id="UP000626220">
    <property type="component" value="Unassembled WGS sequence"/>
</dbReference>
<dbReference type="SUPFAM" id="SSF56349">
    <property type="entry name" value="DNA breaking-rejoining enzymes"/>
    <property type="match status" value="1"/>
</dbReference>
<dbReference type="Gene3D" id="3.30.160.390">
    <property type="entry name" value="Integrase, DNA-binding domain"/>
    <property type="match status" value="1"/>
</dbReference>
<accession>A0A8J3GXM7</accession>
<keyword evidence="4" id="KW-0233">DNA recombination</keyword>
<dbReference type="PANTHER" id="PTHR30629">
    <property type="entry name" value="PROPHAGE INTEGRASE"/>
    <property type="match status" value="1"/>
</dbReference>